<evidence type="ECO:0008006" key="3">
    <source>
        <dbReference type="Google" id="ProtNLM"/>
    </source>
</evidence>
<dbReference type="InterPro" id="IPR029063">
    <property type="entry name" value="SAM-dependent_MTases_sf"/>
</dbReference>
<dbReference type="OrthoDB" id="134019at2157"/>
<dbReference type="eggNOG" id="arCOG01220">
    <property type="taxonomic scope" value="Archaea"/>
</dbReference>
<evidence type="ECO:0000313" key="1">
    <source>
        <dbReference type="EMBL" id="AGB03686.1"/>
    </source>
</evidence>
<name>L0HIV1_METFS</name>
<dbReference type="Proteomes" id="UP000010824">
    <property type="component" value="Chromosome"/>
</dbReference>
<protein>
    <recommendedName>
        <fullName evidence="3">Methyltransferase</fullName>
    </recommendedName>
</protein>
<reference evidence="2" key="1">
    <citation type="submission" date="2011-12" db="EMBL/GenBank/DDBJ databases">
        <title>Complete sequence of Methanoregula formicicum SMSP.</title>
        <authorList>
            <person name="Lucas S."/>
            <person name="Han J."/>
            <person name="Lapidus A."/>
            <person name="Cheng J.-F."/>
            <person name="Goodwin L."/>
            <person name="Pitluck S."/>
            <person name="Peters L."/>
            <person name="Ovchinnikova G."/>
            <person name="Teshima H."/>
            <person name="Detter J.C."/>
            <person name="Han C."/>
            <person name="Tapia R."/>
            <person name="Land M."/>
            <person name="Hauser L."/>
            <person name="Kyrpides N."/>
            <person name="Ivanova N."/>
            <person name="Pagani I."/>
            <person name="Imachi H."/>
            <person name="Tamaki H."/>
            <person name="Sekiguchi Y."/>
            <person name="Kamagata Y."/>
            <person name="Cadillo-Quiroz H."/>
            <person name="Zinder S."/>
            <person name="Liu W.-T."/>
            <person name="Woyke T."/>
        </authorList>
    </citation>
    <scope>NUCLEOTIDE SEQUENCE [LARGE SCALE GENOMIC DNA]</scope>
    <source>
        <strain evidence="2">DSM 22288 / NBRC 105244 / SMSP</strain>
    </source>
</reference>
<dbReference type="AlphaFoldDB" id="L0HIV1"/>
<dbReference type="STRING" id="593750.Metfor_2699"/>
<dbReference type="KEGG" id="mfo:Metfor_2699"/>
<dbReference type="HOGENOM" id="CLU_069059_0_0_2"/>
<accession>L0HIV1</accession>
<organism evidence="1 2">
    <name type="scientific">Methanoregula formicica (strain DSM 22288 / NBRC 105244 / SMSP)</name>
    <dbReference type="NCBI Taxonomy" id="593750"/>
    <lineage>
        <taxon>Archaea</taxon>
        <taxon>Methanobacteriati</taxon>
        <taxon>Methanobacteriota</taxon>
        <taxon>Stenosarchaea group</taxon>
        <taxon>Methanomicrobia</taxon>
        <taxon>Methanomicrobiales</taxon>
        <taxon>Methanoregulaceae</taxon>
        <taxon>Methanoregula</taxon>
    </lineage>
</organism>
<dbReference type="EMBL" id="CP003167">
    <property type="protein sequence ID" value="AGB03686.1"/>
    <property type="molecule type" value="Genomic_DNA"/>
</dbReference>
<gene>
    <name evidence="1" type="ordered locus">Metfor_2699</name>
</gene>
<keyword evidence="2" id="KW-1185">Reference proteome</keyword>
<dbReference type="GeneID" id="14308482"/>
<sequence>MKCPVCASDCVKSARDILSTLPTVFLPCAECSIRMLDKRLPLPSMDYGEPCSCGKRFIDEVFAHIWVVMVEEGDLKKTDPLIAAGSPLIHPGFAMDRPPFLPEKSLVLLSSRVTKKTAERLMREVPELRGVVRTGDFVPGLAAADGNTVPRVYELLAGCDVRADVFPLATGPLVMYKQQSLVHIEFPRAGYPKIRSVQQRVGSPPVPYFIDACSGVGTLGLTAACLGVPRVVMNDAWYASAFWSAFNLEVNREYLFVGRIRIFEQVEDMAKHPVVKEPVKIAETEGDQVIEVYQGDFRELPRILAPGLVPLTALDLFEKKDAAATAKIRKEWLDRAGGEVFIP</sequence>
<dbReference type="RefSeq" id="WP_015286648.1">
    <property type="nucleotide sequence ID" value="NC_019943.1"/>
</dbReference>
<reference evidence="1 2" key="2">
    <citation type="journal article" date="2014" name="Genome Announc.">
        <title>Complete Genome Sequence of Methanoregula formicica SMSPT, a Mesophilic Hydrogenotrophic Methanogen Isolated from a Methanogenic Upflow Anaerobic Sludge Blanket Reactor.</title>
        <authorList>
            <person name="Yamamoto K."/>
            <person name="Tamaki H."/>
            <person name="Cadillo-Quiroz H."/>
            <person name="Imachi H."/>
            <person name="Kyrpides N."/>
            <person name="Woyke T."/>
            <person name="Goodwin L."/>
            <person name="Zinder S.H."/>
            <person name="Kamagata Y."/>
            <person name="Liu W.T."/>
        </authorList>
    </citation>
    <scope>NUCLEOTIDE SEQUENCE [LARGE SCALE GENOMIC DNA]</scope>
    <source>
        <strain evidence="2">DSM 22288 / NBRC 105244 / SMSP</strain>
    </source>
</reference>
<proteinExistence type="predicted"/>
<dbReference type="SUPFAM" id="SSF53335">
    <property type="entry name" value="S-adenosyl-L-methionine-dependent methyltransferases"/>
    <property type="match status" value="1"/>
</dbReference>
<evidence type="ECO:0000313" key="2">
    <source>
        <dbReference type="Proteomes" id="UP000010824"/>
    </source>
</evidence>
<dbReference type="InParanoid" id="L0HIV1"/>